<dbReference type="Gene3D" id="3.40.50.10730">
    <property type="entry name" value="Urocanase like domains"/>
    <property type="match status" value="1"/>
</dbReference>
<evidence type="ECO:0000259" key="6">
    <source>
        <dbReference type="Pfam" id="PF17392"/>
    </source>
</evidence>
<feature type="domain" description="Urocanase Rossmann-like" evidence="4">
    <location>
        <begin position="193"/>
        <end position="402"/>
    </location>
</feature>
<dbReference type="Gene3D" id="3.40.1770.10">
    <property type="entry name" value="Urocanase superfamily"/>
    <property type="match status" value="2"/>
</dbReference>
<keyword evidence="2" id="KW-0520">NAD</keyword>
<evidence type="ECO:0000256" key="1">
    <source>
        <dbReference type="ARBA" id="ARBA00001911"/>
    </source>
</evidence>
<proteinExistence type="predicted"/>
<dbReference type="GO" id="GO:0006548">
    <property type="term" value="P:L-histidine catabolic process"/>
    <property type="evidence" value="ECO:0007669"/>
    <property type="project" value="TreeGrafter"/>
</dbReference>
<dbReference type="InterPro" id="IPR023636">
    <property type="entry name" value="Urocanase_CS"/>
</dbReference>
<reference evidence="7" key="3">
    <citation type="submission" date="2025-09" db="UniProtKB">
        <authorList>
            <consortium name="Ensembl"/>
        </authorList>
    </citation>
    <scope>IDENTIFICATION</scope>
</reference>
<evidence type="ECO:0000259" key="5">
    <source>
        <dbReference type="Pfam" id="PF17391"/>
    </source>
</evidence>
<comment type="cofactor">
    <cofactor evidence="1">
        <name>NAD(+)</name>
        <dbReference type="ChEBI" id="CHEBI:57540"/>
    </cofactor>
</comment>
<feature type="domain" description="Urocanase N-terminal" evidence="5">
    <location>
        <begin position="96"/>
        <end position="175"/>
    </location>
</feature>
<protein>
    <recommendedName>
        <fullName evidence="9">Urocanate hydratase</fullName>
    </recommendedName>
</protein>
<dbReference type="SUPFAM" id="SSF111326">
    <property type="entry name" value="Urocanase"/>
    <property type="match status" value="1"/>
</dbReference>
<dbReference type="GeneTree" id="ENSGT00390000015136"/>
<keyword evidence="8" id="KW-1185">Reference proteome</keyword>
<sequence length="628" mass="69808">MHILRHIIFNRMSTLKDICSGLPLDPLPPNRGRDTSVPHAPIRTPNLTAEEERLALRNALRYFPPSHHETLAPEFAQELRQYGHIYMYRFCPTLRMRAYPIDQYPCRTRQAASLMLMIMNNLDPAVAQFPQELVTYGGNGQVFSNWAQFLLVMHYLSQMTEEQTLVMYSGHPMGLPCISVYGQMTAGSYCYIGPQGIVHGTMLTVLNAGRRYLGSGDLRGRVFVTSGLGGMSGAQAKAAVIAGCVGVIAEVDEAPLRKRHDQGWLMEVTSSMEHCIKRIREAKNSKTALSLGYHGNVVDLWERLALEYERTGELLVDLGSDQTSLHNPYNGGYYPVQLSFRQANQLMSTDSNRFCGMVQESLRRHIKAINKLSDAGMFFWDYGNAFLLEAKRAGADVDKFDIFLSLESNINLDLAVTDDIAAAVLEEIGASVSDRIRQQYNDNIRWIREAGKHKMVVGSQARILYSDQKGRVCIALAINKAIAEGRVSAPVVISRDHHDVSGTDSPFRETSNVYDGSAFCADMAVQNFVGDAFRGATWVSLHNGGGVGWGEVINGGFGLLLDGSAEAAKRANIMLNWDVSNGVARRCWSGNSNAYETIQRTMEEHRLLRVTMPFPVQDDQVLDRALQG</sequence>
<dbReference type="PANTHER" id="PTHR12216">
    <property type="entry name" value="UROCANATE HYDRATASE"/>
    <property type="match status" value="1"/>
</dbReference>
<dbReference type="PIRSF" id="PIRSF001423">
    <property type="entry name" value="Urocanate_hydrat"/>
    <property type="match status" value="1"/>
</dbReference>
<dbReference type="AlphaFoldDB" id="A0AAQ6I8Q0"/>
<dbReference type="GO" id="GO:0016153">
    <property type="term" value="F:urocanate hydratase activity"/>
    <property type="evidence" value="ECO:0007669"/>
    <property type="project" value="InterPro"/>
</dbReference>
<evidence type="ECO:0000313" key="7">
    <source>
        <dbReference type="Ensembl" id="ENSATEP00000072295.1"/>
    </source>
</evidence>
<organism evidence="7 8">
    <name type="scientific">Anabas testudineus</name>
    <name type="common">Climbing perch</name>
    <name type="synonym">Anthias testudineus</name>
    <dbReference type="NCBI Taxonomy" id="64144"/>
    <lineage>
        <taxon>Eukaryota</taxon>
        <taxon>Metazoa</taxon>
        <taxon>Chordata</taxon>
        <taxon>Craniata</taxon>
        <taxon>Vertebrata</taxon>
        <taxon>Euteleostomi</taxon>
        <taxon>Actinopterygii</taxon>
        <taxon>Neopterygii</taxon>
        <taxon>Teleostei</taxon>
        <taxon>Neoteleostei</taxon>
        <taxon>Acanthomorphata</taxon>
        <taxon>Anabantaria</taxon>
        <taxon>Anabantiformes</taxon>
        <taxon>Anabantoidei</taxon>
        <taxon>Anabantidae</taxon>
        <taxon>Anabas</taxon>
    </lineage>
</organism>
<evidence type="ECO:0000256" key="2">
    <source>
        <dbReference type="ARBA" id="ARBA00023027"/>
    </source>
</evidence>
<reference evidence="7" key="2">
    <citation type="submission" date="2025-08" db="UniProtKB">
        <authorList>
            <consortium name="Ensembl"/>
        </authorList>
    </citation>
    <scope>IDENTIFICATION</scope>
</reference>
<gene>
    <name evidence="7" type="primary">UROC1</name>
</gene>
<dbReference type="InterPro" id="IPR035400">
    <property type="entry name" value="Urocanase_N"/>
</dbReference>
<keyword evidence="3" id="KW-0456">Lyase</keyword>
<name>A0AAQ6I8Q0_ANATE</name>
<evidence type="ECO:0000259" key="4">
    <source>
        <dbReference type="Pfam" id="PF01175"/>
    </source>
</evidence>
<accession>A0AAQ6I8Q0</accession>
<feature type="domain" description="Urocanase C-terminal" evidence="6">
    <location>
        <begin position="411"/>
        <end position="599"/>
    </location>
</feature>
<dbReference type="Ensembl" id="ENSATET00000077443.1">
    <property type="protein sequence ID" value="ENSATEP00000072295.1"/>
    <property type="gene ID" value="ENSATEG00000003022.3"/>
</dbReference>
<dbReference type="InterPro" id="IPR036190">
    <property type="entry name" value="Urocanase_sf"/>
</dbReference>
<evidence type="ECO:0000313" key="8">
    <source>
        <dbReference type="Proteomes" id="UP000265040"/>
    </source>
</evidence>
<dbReference type="Proteomes" id="UP000265040">
    <property type="component" value="Chromosome 5"/>
</dbReference>
<dbReference type="Pfam" id="PF17391">
    <property type="entry name" value="Urocanase_N"/>
    <property type="match status" value="1"/>
</dbReference>
<evidence type="ECO:0000256" key="3">
    <source>
        <dbReference type="ARBA" id="ARBA00023239"/>
    </source>
</evidence>
<reference evidence="7 8" key="1">
    <citation type="submission" date="2021-04" db="EMBL/GenBank/DDBJ databases">
        <authorList>
            <consortium name="Wellcome Sanger Institute Data Sharing"/>
        </authorList>
    </citation>
    <scope>NUCLEOTIDE SEQUENCE [LARGE SCALE GENOMIC DNA]</scope>
</reference>
<evidence type="ECO:0008006" key="9">
    <source>
        <dbReference type="Google" id="ProtNLM"/>
    </source>
</evidence>
<dbReference type="InterPro" id="IPR038364">
    <property type="entry name" value="Urocanase_central_sf"/>
</dbReference>
<dbReference type="Pfam" id="PF01175">
    <property type="entry name" value="Urocanase"/>
    <property type="match status" value="1"/>
</dbReference>
<dbReference type="InterPro" id="IPR023637">
    <property type="entry name" value="Urocanase-like"/>
</dbReference>
<dbReference type="FunFam" id="3.40.50.10730:FF:000002">
    <property type="entry name" value="Urocanate hydratase 1"/>
    <property type="match status" value="1"/>
</dbReference>
<dbReference type="InterPro" id="IPR035401">
    <property type="entry name" value="Urocanase_C"/>
</dbReference>
<dbReference type="PANTHER" id="PTHR12216:SF3">
    <property type="entry name" value="UROCANATE HYDRATASE"/>
    <property type="match status" value="1"/>
</dbReference>
<dbReference type="PROSITE" id="PS01233">
    <property type="entry name" value="UROCANASE"/>
    <property type="match status" value="1"/>
</dbReference>
<dbReference type="InterPro" id="IPR035085">
    <property type="entry name" value="Urocanase_Rossmann-like"/>
</dbReference>
<dbReference type="Pfam" id="PF17392">
    <property type="entry name" value="Urocanase_C"/>
    <property type="match status" value="1"/>
</dbReference>